<feature type="region of interest" description="Disordered" evidence="1">
    <location>
        <begin position="275"/>
        <end position="295"/>
    </location>
</feature>
<comment type="caution">
    <text evidence="2">The sequence shown here is derived from an EMBL/GenBank/DDBJ whole genome shotgun (WGS) entry which is preliminary data.</text>
</comment>
<gene>
    <name evidence="2" type="ORF">B0H16DRAFT_1738311</name>
</gene>
<feature type="compositionally biased region" description="Polar residues" evidence="1">
    <location>
        <begin position="481"/>
        <end position="505"/>
    </location>
</feature>
<evidence type="ECO:0000313" key="3">
    <source>
        <dbReference type="Proteomes" id="UP001215598"/>
    </source>
</evidence>
<name>A0AAD7HI41_9AGAR</name>
<evidence type="ECO:0000313" key="2">
    <source>
        <dbReference type="EMBL" id="KAJ7721264.1"/>
    </source>
</evidence>
<evidence type="ECO:0000256" key="1">
    <source>
        <dbReference type="SAM" id="MobiDB-lite"/>
    </source>
</evidence>
<organism evidence="2 3">
    <name type="scientific">Mycena metata</name>
    <dbReference type="NCBI Taxonomy" id="1033252"/>
    <lineage>
        <taxon>Eukaryota</taxon>
        <taxon>Fungi</taxon>
        <taxon>Dikarya</taxon>
        <taxon>Basidiomycota</taxon>
        <taxon>Agaricomycotina</taxon>
        <taxon>Agaricomycetes</taxon>
        <taxon>Agaricomycetidae</taxon>
        <taxon>Agaricales</taxon>
        <taxon>Marasmiineae</taxon>
        <taxon>Mycenaceae</taxon>
        <taxon>Mycena</taxon>
    </lineage>
</organism>
<dbReference type="EMBL" id="JARKIB010000231">
    <property type="protein sequence ID" value="KAJ7721264.1"/>
    <property type="molecule type" value="Genomic_DNA"/>
</dbReference>
<feature type="region of interest" description="Disordered" evidence="1">
    <location>
        <begin position="324"/>
        <end position="343"/>
    </location>
</feature>
<proteinExistence type="predicted"/>
<feature type="compositionally biased region" description="Basic residues" evidence="1">
    <location>
        <begin position="520"/>
        <end position="529"/>
    </location>
</feature>
<feature type="compositionally biased region" description="Pro residues" evidence="1">
    <location>
        <begin position="417"/>
        <end position="432"/>
    </location>
</feature>
<feature type="region of interest" description="Disordered" evidence="1">
    <location>
        <begin position="415"/>
        <end position="434"/>
    </location>
</feature>
<feature type="region of interest" description="Disordered" evidence="1">
    <location>
        <begin position="351"/>
        <end position="375"/>
    </location>
</feature>
<keyword evidence="3" id="KW-1185">Reference proteome</keyword>
<sequence length="540" mass="58382">MSDPTACRGKDREGNQCICLRCEKTVVEEDGRVLCLSCRHIESAHPEPARSAGSLIRGYRDAGRLLLGSVKSSKEEAEAETSSGLRKKRKSTDTDTEPSLKKVKLDNGKGKGKEKEEKPPKGNTSSNSKDIVEYGKLVLLPGGIIDGVLQHTRVPGATLQDELCEAGLIVLRTPKNLLKMNQNWNYTRVTKELKVLCEKPMTYLERKTRETGGDEAHCWHAVVRDGKNLALSGNESPGGIQLALLCKAVSGKAKADRVLYPLSLSWPLPSRYNNWDATDSEPESDDDHVGTDLETPTSEDIIMTPRKKTARKIKVKLEPELSEDEEETDMKKAAKMRHRTRSATGAKKITPTVFIPGSSDNETRPIPEAGASGSANDAVVISDDEFPSPLALVQTMRPPSAIASAWIPPLIITRPKSPSPAPSPPAPSPSAEPIPASYFDNFDFGLSSVDSPTGYMSTMDFTGMSSPGASTSSGVQSTYFPTSTYSGPTQLPTPTNAVASSSRLPETNAEGAEGSTSQPRFKRMGRGRQGRNPWADTKST</sequence>
<feature type="compositionally biased region" description="Basic and acidic residues" evidence="1">
    <location>
        <begin position="98"/>
        <end position="120"/>
    </location>
</feature>
<accession>A0AAD7HI41</accession>
<feature type="region of interest" description="Disordered" evidence="1">
    <location>
        <begin position="481"/>
        <end position="540"/>
    </location>
</feature>
<protein>
    <submittedName>
        <fullName evidence="2">Uncharacterized protein</fullName>
    </submittedName>
</protein>
<dbReference type="Proteomes" id="UP001215598">
    <property type="component" value="Unassembled WGS sequence"/>
</dbReference>
<feature type="region of interest" description="Disordered" evidence="1">
    <location>
        <begin position="71"/>
        <end position="128"/>
    </location>
</feature>
<reference evidence="2" key="1">
    <citation type="submission" date="2023-03" db="EMBL/GenBank/DDBJ databases">
        <title>Massive genome expansion in bonnet fungi (Mycena s.s.) driven by repeated elements and novel gene families across ecological guilds.</title>
        <authorList>
            <consortium name="Lawrence Berkeley National Laboratory"/>
            <person name="Harder C.B."/>
            <person name="Miyauchi S."/>
            <person name="Viragh M."/>
            <person name="Kuo A."/>
            <person name="Thoen E."/>
            <person name="Andreopoulos B."/>
            <person name="Lu D."/>
            <person name="Skrede I."/>
            <person name="Drula E."/>
            <person name="Henrissat B."/>
            <person name="Morin E."/>
            <person name="Kohler A."/>
            <person name="Barry K."/>
            <person name="LaButti K."/>
            <person name="Morin E."/>
            <person name="Salamov A."/>
            <person name="Lipzen A."/>
            <person name="Mereny Z."/>
            <person name="Hegedus B."/>
            <person name="Baldrian P."/>
            <person name="Stursova M."/>
            <person name="Weitz H."/>
            <person name="Taylor A."/>
            <person name="Grigoriev I.V."/>
            <person name="Nagy L.G."/>
            <person name="Martin F."/>
            <person name="Kauserud H."/>
        </authorList>
    </citation>
    <scope>NUCLEOTIDE SEQUENCE</scope>
    <source>
        <strain evidence="2">CBHHK182m</strain>
    </source>
</reference>
<dbReference type="AlphaFoldDB" id="A0AAD7HI41"/>